<feature type="transmembrane region" description="Helical" evidence="1">
    <location>
        <begin position="261"/>
        <end position="283"/>
    </location>
</feature>
<evidence type="ECO:0000256" key="1">
    <source>
        <dbReference type="SAM" id="Phobius"/>
    </source>
</evidence>
<feature type="transmembrane region" description="Helical" evidence="1">
    <location>
        <begin position="333"/>
        <end position="356"/>
    </location>
</feature>
<feature type="transmembrane region" description="Helical" evidence="1">
    <location>
        <begin position="141"/>
        <end position="162"/>
    </location>
</feature>
<dbReference type="InterPro" id="IPR007349">
    <property type="entry name" value="DUF418"/>
</dbReference>
<feature type="transmembrane region" description="Helical" evidence="1">
    <location>
        <begin position="303"/>
        <end position="321"/>
    </location>
</feature>
<feature type="transmembrane region" description="Helical" evidence="1">
    <location>
        <begin position="118"/>
        <end position="134"/>
    </location>
</feature>
<dbReference type="Pfam" id="PF04235">
    <property type="entry name" value="DUF418"/>
    <property type="match status" value="1"/>
</dbReference>
<proteinExistence type="predicted"/>
<feature type="transmembrane region" description="Helical" evidence="1">
    <location>
        <begin position="202"/>
        <end position="224"/>
    </location>
</feature>
<accession>A0ABR5IEA2</accession>
<keyword evidence="4" id="KW-1185">Reference proteome</keyword>
<dbReference type="Proteomes" id="UP000037247">
    <property type="component" value="Unassembled WGS sequence"/>
</dbReference>
<reference evidence="3 4" key="1">
    <citation type="submission" date="2015-05" db="EMBL/GenBank/DDBJ databases">
        <title>Draft genome sequence of the bacterium Gordonia jacobaea a new member of the Gordonia genus.</title>
        <authorList>
            <person name="Jimenez-Galisteo G."/>
            <person name="Dominguez A."/>
            <person name="Munoz E."/>
            <person name="Vinas M."/>
        </authorList>
    </citation>
    <scope>NUCLEOTIDE SEQUENCE [LARGE SCALE GENOMIC DNA]</scope>
    <source>
        <strain evidence="4">mv1</strain>
    </source>
</reference>
<organism evidence="3 4">
    <name type="scientific">Gordonia jacobaea</name>
    <dbReference type="NCBI Taxonomy" id="122202"/>
    <lineage>
        <taxon>Bacteria</taxon>
        <taxon>Bacillati</taxon>
        <taxon>Actinomycetota</taxon>
        <taxon>Actinomycetes</taxon>
        <taxon>Mycobacteriales</taxon>
        <taxon>Gordoniaceae</taxon>
        <taxon>Gordonia</taxon>
    </lineage>
</organism>
<dbReference type="EMBL" id="LDTZ01000015">
    <property type="protein sequence ID" value="KNA91990.1"/>
    <property type="molecule type" value="Genomic_DNA"/>
</dbReference>
<keyword evidence="1" id="KW-1133">Transmembrane helix</keyword>
<evidence type="ECO:0000259" key="2">
    <source>
        <dbReference type="Pfam" id="PF04235"/>
    </source>
</evidence>
<dbReference type="RefSeq" id="WP_049698324.1">
    <property type="nucleotide sequence ID" value="NZ_JAQDQF010000005.1"/>
</dbReference>
<evidence type="ECO:0000313" key="3">
    <source>
        <dbReference type="EMBL" id="KNA91990.1"/>
    </source>
</evidence>
<protein>
    <submittedName>
        <fullName evidence="3">Membrane protein</fullName>
    </submittedName>
</protein>
<comment type="caution">
    <text evidence="3">The sequence shown here is derived from an EMBL/GenBank/DDBJ whole genome shotgun (WGS) entry which is preliminary data.</text>
</comment>
<dbReference type="InterPro" id="IPR052529">
    <property type="entry name" value="Bact_Transport_Assoc"/>
</dbReference>
<feature type="transmembrane region" description="Helical" evidence="1">
    <location>
        <begin position="236"/>
        <end position="255"/>
    </location>
</feature>
<feature type="transmembrane region" description="Helical" evidence="1">
    <location>
        <begin position="64"/>
        <end position="82"/>
    </location>
</feature>
<name>A0ABR5IEA2_9ACTN</name>
<gene>
    <name evidence="3" type="ORF">ABW18_07365</name>
</gene>
<feature type="domain" description="DUF418" evidence="2">
    <location>
        <begin position="228"/>
        <end position="371"/>
    </location>
</feature>
<keyword evidence="1" id="KW-0472">Membrane</keyword>
<feature type="transmembrane region" description="Helical" evidence="1">
    <location>
        <begin position="12"/>
        <end position="30"/>
    </location>
</feature>
<keyword evidence="1" id="KW-0812">Transmembrane</keyword>
<evidence type="ECO:0000313" key="4">
    <source>
        <dbReference type="Proteomes" id="UP000037247"/>
    </source>
</evidence>
<dbReference type="PANTHER" id="PTHR30590:SF2">
    <property type="entry name" value="INNER MEMBRANE PROTEIN"/>
    <property type="match status" value="1"/>
</dbReference>
<sequence>MGDTRRHVSLDVLRGIAILGTLGTNIWIFTNVDGLIGYILGANEASGTWGTVQSVLQQITQGKFLGLLTIMFGVGLAIQQRSAARRGHRWPGKYYWRAILLFIDGTVNYFLFTEFDVLTGYAVTGLIVAYLLAMSIRRQRVALFTAAGIHVVLLTLVVWALATTTPTTVAQQQLSPNPYADGSFFELVAFRAEHLVLFRSEVIFILPMSIALFLAGAALLRAGVLEPHGAALRSRLMIAGAIALPLDFAAGLFGGDAGLVLGRYGFAPIVAFGILAWLAQFYVDGRAPGAIGRALAPVGRTALTCYVLQNALAGAVCYGWGLGLASRLDSTTVVPVTVMLFLVIAGLLMVGSRLWLAHHDRGPLEWMWHRGYDVLSGASRERVHS</sequence>
<feature type="transmembrane region" description="Helical" evidence="1">
    <location>
        <begin position="94"/>
        <end position="112"/>
    </location>
</feature>
<dbReference type="PANTHER" id="PTHR30590">
    <property type="entry name" value="INNER MEMBRANE PROTEIN"/>
    <property type="match status" value="1"/>
</dbReference>